<dbReference type="AlphaFoldDB" id="W4HH41"/>
<evidence type="ECO:0000256" key="1">
    <source>
        <dbReference type="SAM" id="SignalP"/>
    </source>
</evidence>
<dbReference type="eggNOG" id="COG4765">
    <property type="taxonomic scope" value="Bacteria"/>
</dbReference>
<dbReference type="PATRIC" id="fig|1317118.6.peg.3245"/>
<dbReference type="RefSeq" id="WP_338110929.1">
    <property type="nucleotide sequence ID" value="NZ_AQQW01000010.1"/>
</dbReference>
<proteinExistence type="predicted"/>
<accession>W4HH41</accession>
<dbReference type="Pfam" id="PF09923">
    <property type="entry name" value="DUF2155"/>
    <property type="match status" value="1"/>
</dbReference>
<keyword evidence="1" id="KW-0732">Signal</keyword>
<dbReference type="Proteomes" id="UP000019063">
    <property type="component" value="Unassembled WGS sequence"/>
</dbReference>
<evidence type="ECO:0008006" key="4">
    <source>
        <dbReference type="Google" id="ProtNLM"/>
    </source>
</evidence>
<evidence type="ECO:0000313" key="3">
    <source>
        <dbReference type="Proteomes" id="UP000019063"/>
    </source>
</evidence>
<keyword evidence="3" id="KW-1185">Reference proteome</keyword>
<feature type="chain" id="PRO_5004843080" description="DUF2155 domain-containing protein" evidence="1">
    <location>
        <begin position="23"/>
        <end position="124"/>
    </location>
</feature>
<dbReference type="InterPro" id="IPR019225">
    <property type="entry name" value="DUF2155"/>
</dbReference>
<organism evidence="2 3">
    <name type="scientific">Roseivivax marinus</name>
    <dbReference type="NCBI Taxonomy" id="1379903"/>
    <lineage>
        <taxon>Bacteria</taxon>
        <taxon>Pseudomonadati</taxon>
        <taxon>Pseudomonadota</taxon>
        <taxon>Alphaproteobacteria</taxon>
        <taxon>Rhodobacterales</taxon>
        <taxon>Roseobacteraceae</taxon>
        <taxon>Roseivivax</taxon>
    </lineage>
</organism>
<feature type="signal peptide" evidence="1">
    <location>
        <begin position="1"/>
        <end position="22"/>
    </location>
</feature>
<evidence type="ECO:0000313" key="2">
    <source>
        <dbReference type="EMBL" id="ETW11723.1"/>
    </source>
</evidence>
<sequence length="124" mass="13335">MTVMRSALAACILALSASAVSAQQVETAEGSGAEMRVLDKLTGQVQDVTLAAGDSRRFGRIEVDVRNCRYPSGDPAGDAFAFLTVRETGIADPVYRGWMIATAPALNPMDHPRYDVWVLRCTTS</sequence>
<name>W4HH41_9RHOB</name>
<gene>
    <name evidence="2" type="ORF">ATO8_15788</name>
</gene>
<dbReference type="EMBL" id="AQQW01000010">
    <property type="protein sequence ID" value="ETW11723.1"/>
    <property type="molecule type" value="Genomic_DNA"/>
</dbReference>
<dbReference type="STRING" id="1379903.ATO8_15788"/>
<reference evidence="2 3" key="1">
    <citation type="journal article" date="2014" name="Antonie Van Leeuwenhoek">
        <title>Roseivivax atlanticus sp. nov., isolated from surface seawater of the Atlantic Ocean.</title>
        <authorList>
            <person name="Li G."/>
            <person name="Lai Q."/>
            <person name="Liu X."/>
            <person name="Sun F."/>
            <person name="Shao Z."/>
        </authorList>
    </citation>
    <scope>NUCLEOTIDE SEQUENCE [LARGE SCALE GENOMIC DNA]</scope>
    <source>
        <strain evidence="2 3">22II-s10s</strain>
    </source>
</reference>
<comment type="caution">
    <text evidence="2">The sequence shown here is derived from an EMBL/GenBank/DDBJ whole genome shotgun (WGS) entry which is preliminary data.</text>
</comment>
<protein>
    <recommendedName>
        <fullName evidence="4">DUF2155 domain-containing protein</fullName>
    </recommendedName>
</protein>